<comment type="caution">
    <text evidence="2">The sequence shown here is derived from an EMBL/GenBank/DDBJ whole genome shotgun (WGS) entry which is preliminary data.</text>
</comment>
<protein>
    <submittedName>
        <fullName evidence="2">Uncharacterized protein</fullName>
    </submittedName>
</protein>
<feature type="region of interest" description="Disordered" evidence="1">
    <location>
        <begin position="227"/>
        <end position="289"/>
    </location>
</feature>
<dbReference type="Proteomes" id="UP001159363">
    <property type="component" value="Chromosome 3"/>
</dbReference>
<evidence type="ECO:0000313" key="2">
    <source>
        <dbReference type="EMBL" id="KAJ8888000.1"/>
    </source>
</evidence>
<organism evidence="2 3">
    <name type="scientific">Dryococelus australis</name>
    <dbReference type="NCBI Taxonomy" id="614101"/>
    <lineage>
        <taxon>Eukaryota</taxon>
        <taxon>Metazoa</taxon>
        <taxon>Ecdysozoa</taxon>
        <taxon>Arthropoda</taxon>
        <taxon>Hexapoda</taxon>
        <taxon>Insecta</taxon>
        <taxon>Pterygota</taxon>
        <taxon>Neoptera</taxon>
        <taxon>Polyneoptera</taxon>
        <taxon>Phasmatodea</taxon>
        <taxon>Verophasmatodea</taxon>
        <taxon>Anareolatae</taxon>
        <taxon>Phasmatidae</taxon>
        <taxon>Eurycanthinae</taxon>
        <taxon>Dryococelus</taxon>
    </lineage>
</organism>
<proteinExistence type="predicted"/>
<evidence type="ECO:0000313" key="3">
    <source>
        <dbReference type="Proteomes" id="UP001159363"/>
    </source>
</evidence>
<name>A0ABQ9HUC7_9NEOP</name>
<keyword evidence="3" id="KW-1185">Reference proteome</keyword>
<dbReference type="EMBL" id="JARBHB010000003">
    <property type="protein sequence ID" value="KAJ8888000.1"/>
    <property type="molecule type" value="Genomic_DNA"/>
</dbReference>
<gene>
    <name evidence="2" type="ORF">PR048_007485</name>
</gene>
<evidence type="ECO:0000256" key="1">
    <source>
        <dbReference type="SAM" id="MobiDB-lite"/>
    </source>
</evidence>
<accession>A0ABQ9HUC7</accession>
<reference evidence="2 3" key="1">
    <citation type="submission" date="2023-02" db="EMBL/GenBank/DDBJ databases">
        <title>LHISI_Scaffold_Assembly.</title>
        <authorList>
            <person name="Stuart O.P."/>
            <person name="Cleave R."/>
            <person name="Magrath M.J.L."/>
            <person name="Mikheyev A.S."/>
        </authorList>
    </citation>
    <scope>NUCLEOTIDE SEQUENCE [LARGE SCALE GENOMIC DNA]</scope>
    <source>
        <strain evidence="2">Daus_M_001</strain>
        <tissue evidence="2">Leg muscle</tissue>
    </source>
</reference>
<sequence length="678" mass="74955">MISMPGEGDLLIMCRHARCACQFICAISASPCCACATVASVCVWRCVWTDITLCVNEDTSCRTYPHAPAPSTPHSPIGPEVTRVVLLHPHVILMKFPRTYVHGLTPSTPHSHTVPEWPRVPASAAVPICSALVHGASPSGLQPAVPLKVVARPRYCRPCPFRVYEAHFISHGDCAAACEYASYEAHFISHGDCAAACEYASYEAHFISHGDCAAACEYASSQTMTGGSGADHGAGDVTAGEPMELGGADPPTRQLIPRAKLRRVRSAASSQTRPPPQESGLTQANDDSGRELTSRCANCVVAPVRSPVLTPRTTLSLSPLDGDRFRCVWVEFRFKFPIVFRHFEQSILGPYLGPTSEDCEAFHGDHKIARLPRRNGVTSGLPLCTLRKAQLTSQILLKIGERVSPEPPCGARYVLQTRTTRDSPRKQETTTREQSRHPLPYCMTVGRGSGPDEQHVNAYRSSCTAQFRVKSWCIITATRRCSLETAGQLSRNTVRSAGESIGSSNACSDWRPPNERVNVFQRGDSVVVLPTSERQQFNILLQNQAYSRIEMDWRPPNERVNVFQRGDSVVVLPTSERQQFNILLQNQAYFRIEMGKFTEELQSFVKAVHDKDAVDLESETSEDVKNETLTCKMQDPCKLCIDCAYKLKPTKTRIRSYLTNENLEAIVIMQCERGETDL</sequence>